<comment type="caution">
    <text evidence="2">The sequence shown here is derived from an EMBL/GenBank/DDBJ whole genome shotgun (WGS) entry which is preliminary data.</text>
</comment>
<dbReference type="Proteomes" id="UP000062998">
    <property type="component" value="Unassembled WGS sequence"/>
</dbReference>
<evidence type="ECO:0000313" key="2">
    <source>
        <dbReference type="EMBL" id="KWE01136.1"/>
    </source>
</evidence>
<evidence type="ECO:0000256" key="1">
    <source>
        <dbReference type="SAM" id="MobiDB-lite"/>
    </source>
</evidence>
<feature type="compositionally biased region" description="Polar residues" evidence="1">
    <location>
        <begin position="13"/>
        <end position="30"/>
    </location>
</feature>
<proteinExistence type="predicted"/>
<reference evidence="2 3" key="1">
    <citation type="submission" date="2015-11" db="EMBL/GenBank/DDBJ databases">
        <title>Expanding the genomic diversity of Burkholderia species for the development of highly accurate diagnostics.</title>
        <authorList>
            <person name="Sahl J."/>
            <person name="Keim P."/>
            <person name="Wagner D."/>
        </authorList>
    </citation>
    <scope>NUCLEOTIDE SEQUENCE [LARGE SCALE GENOMIC DNA]</scope>
    <source>
        <strain evidence="2 3">MSMB2167WGS</strain>
    </source>
</reference>
<dbReference type="AlphaFoldDB" id="A0A119M333"/>
<evidence type="ECO:0000313" key="3">
    <source>
        <dbReference type="Proteomes" id="UP000062998"/>
    </source>
</evidence>
<dbReference type="EMBL" id="LPIX01000063">
    <property type="protein sequence ID" value="KWE01136.1"/>
    <property type="molecule type" value="Genomic_DNA"/>
</dbReference>
<organism evidence="2 3">
    <name type="scientific">Burkholderia ubonensis</name>
    <dbReference type="NCBI Taxonomy" id="101571"/>
    <lineage>
        <taxon>Bacteria</taxon>
        <taxon>Pseudomonadati</taxon>
        <taxon>Pseudomonadota</taxon>
        <taxon>Betaproteobacteria</taxon>
        <taxon>Burkholderiales</taxon>
        <taxon>Burkholderiaceae</taxon>
        <taxon>Burkholderia</taxon>
        <taxon>Burkholderia cepacia complex</taxon>
    </lineage>
</organism>
<gene>
    <name evidence="2" type="ORF">WL73_16335</name>
</gene>
<sequence>MPNAAPKLPPVAQPSQQFSLNAPRNMTPLNSPWPKPQGVKSAWPLKISDGKFSADMFKTK</sequence>
<protein>
    <submittedName>
        <fullName evidence="2">Uncharacterized protein</fullName>
    </submittedName>
</protein>
<feature type="region of interest" description="Disordered" evidence="1">
    <location>
        <begin position="1"/>
        <end position="42"/>
    </location>
</feature>
<name>A0A119M333_9BURK</name>
<accession>A0A119M333</accession>
<dbReference type="RefSeq" id="WP_059966855.1">
    <property type="nucleotide sequence ID" value="NZ_LPCX01000067.1"/>
</dbReference>